<feature type="non-terminal residue" evidence="1">
    <location>
        <position position="1"/>
    </location>
</feature>
<keyword evidence="3" id="KW-1185">Reference proteome</keyword>
<reference evidence="1" key="1">
    <citation type="submission" date="2021-02" db="EMBL/GenBank/DDBJ databases">
        <authorList>
            <person name="Nowell W R."/>
        </authorList>
    </citation>
    <scope>NUCLEOTIDE SEQUENCE</scope>
</reference>
<evidence type="ECO:0000313" key="1">
    <source>
        <dbReference type="EMBL" id="CAF1659843.1"/>
    </source>
</evidence>
<dbReference type="Proteomes" id="UP000663829">
    <property type="component" value="Unassembled WGS sequence"/>
</dbReference>
<dbReference type="InterPro" id="IPR021848">
    <property type="entry name" value="HODM_asu-like"/>
</dbReference>
<proteinExistence type="predicted"/>
<protein>
    <submittedName>
        <fullName evidence="1">Uncharacterized protein</fullName>
    </submittedName>
</protein>
<evidence type="ECO:0000313" key="3">
    <source>
        <dbReference type="Proteomes" id="UP000663829"/>
    </source>
</evidence>
<dbReference type="AlphaFoldDB" id="A0A816EZJ7"/>
<comment type="caution">
    <text evidence="1">The sequence shown here is derived from an EMBL/GenBank/DDBJ whole genome shotgun (WGS) entry which is preliminary data.</text>
</comment>
<gene>
    <name evidence="1" type="ORF">GPM918_LOCUS45935</name>
    <name evidence="2" type="ORF">SRO942_LOCUS49005</name>
</gene>
<accession>A0A816EZJ7</accession>
<dbReference type="EMBL" id="CAJNOQ010055319">
    <property type="protein sequence ID" value="CAF1659843.1"/>
    <property type="molecule type" value="Genomic_DNA"/>
</dbReference>
<dbReference type="OrthoDB" id="497541at2759"/>
<evidence type="ECO:0000313" key="2">
    <source>
        <dbReference type="EMBL" id="CAF4605054.1"/>
    </source>
</evidence>
<dbReference type="EMBL" id="CAJOBC010128816">
    <property type="protein sequence ID" value="CAF4605054.1"/>
    <property type="molecule type" value="Genomic_DNA"/>
</dbReference>
<organism evidence="1 3">
    <name type="scientific">Didymodactylos carnosus</name>
    <dbReference type="NCBI Taxonomy" id="1234261"/>
    <lineage>
        <taxon>Eukaryota</taxon>
        <taxon>Metazoa</taxon>
        <taxon>Spiralia</taxon>
        <taxon>Gnathifera</taxon>
        <taxon>Rotifera</taxon>
        <taxon>Eurotatoria</taxon>
        <taxon>Bdelloidea</taxon>
        <taxon>Philodinida</taxon>
        <taxon>Philodinidae</taxon>
        <taxon>Didymodactylos</taxon>
    </lineage>
</organism>
<dbReference type="Pfam" id="PF11927">
    <property type="entry name" value="HODM_asu-like"/>
    <property type="match status" value="1"/>
</dbReference>
<dbReference type="Proteomes" id="UP000681722">
    <property type="component" value="Unassembled WGS sequence"/>
</dbReference>
<sequence length="119" mass="14151">LKTLIPDEWIEIDCHYRQHMSLKRDLFNERKNDVLMYKSMTEKGSKEVLDMLIDYLPQRFPNMFRKTKTGIDNLITGESFNLTEKLSIHPLEIGSRLVQEDLVLMQYEPIDEMYHANVC</sequence>
<name>A0A816EZJ7_9BILA</name>